<dbReference type="InterPro" id="IPR005798">
    <property type="entry name" value="Cyt_b/b6_C"/>
</dbReference>
<dbReference type="PROSITE" id="PS51002">
    <property type="entry name" value="CYTB_NTER"/>
    <property type="match status" value="1"/>
</dbReference>
<dbReference type="InterPro" id="IPR005797">
    <property type="entry name" value="Cyt_b/b6_N"/>
</dbReference>
<dbReference type="GO" id="GO:0046872">
    <property type="term" value="F:metal ion binding"/>
    <property type="evidence" value="ECO:0007669"/>
    <property type="project" value="UniProtKB-UniRule"/>
</dbReference>
<comment type="subcellular location">
    <subcellularLocation>
        <location evidence="2">Mitochondrion inner membrane</location>
        <topology evidence="2">Multi-pass membrane protein</topology>
    </subcellularLocation>
</comment>
<feature type="domain" description="Cytochrome b/b6 N-terminal region profile" evidence="20">
    <location>
        <begin position="2"/>
        <end position="210"/>
    </location>
</feature>
<dbReference type="PROSITE" id="PS51003">
    <property type="entry name" value="CYTB_CTER"/>
    <property type="match status" value="1"/>
</dbReference>
<name>E3TMD9_9PASE</name>
<sequence>MALNLRKNHRILKIINNALIDLPAPSNISTWWNFGSLLGICLITQIITGLLLAMHYTADTNLAFSSVAHMCRDVQFGWLIRNLHANGASFFFICIYLHIGRGIYYGSYLYKETWNIGVILLLILMATAFVGYVLPWGQMSFWGATVITNLFSAIPYIGQTLVEWAWGGFSVDNPTLTRFFALHFLLPFVIVGLTLVHLTFLHETGSNNPLGIPSDCDKIPFHPYYTIKDILGFALMLSLLVSLALFAPNLLGDPENFTPANPLVTPPHIKPEWYFLFAYAILRSIPNKLGGVLALAASILVLFLMPLLHTSKLRSMTFRPLSQILFWTLVANVLILTWVGSQPVEHPFIIIGQLASLSYFTIILILFPLAAVLENKLLKL</sequence>
<evidence type="ECO:0000313" key="22">
    <source>
        <dbReference type="EMBL" id="ADO23300.1"/>
    </source>
</evidence>
<evidence type="ECO:0000256" key="19">
    <source>
        <dbReference type="RuleBase" id="RU362117"/>
    </source>
</evidence>
<dbReference type="Gene3D" id="1.20.810.10">
    <property type="entry name" value="Cytochrome Bc1 Complex, Chain C"/>
    <property type="match status" value="1"/>
</dbReference>
<feature type="transmembrane region" description="Helical" evidence="19">
    <location>
        <begin position="179"/>
        <end position="201"/>
    </location>
</feature>
<dbReference type="PANTHER" id="PTHR19271">
    <property type="entry name" value="CYTOCHROME B"/>
    <property type="match status" value="1"/>
</dbReference>
<geneLocation type="mitochondrion" evidence="22"/>
<evidence type="ECO:0000256" key="4">
    <source>
        <dbReference type="ARBA" id="ARBA00022448"/>
    </source>
</evidence>
<dbReference type="InterPro" id="IPR048259">
    <property type="entry name" value="Cytochrome_b_N_euk/bac"/>
</dbReference>
<evidence type="ECO:0000256" key="18">
    <source>
        <dbReference type="PIRSR" id="PIRSR038885-2"/>
    </source>
</evidence>
<dbReference type="InterPro" id="IPR030689">
    <property type="entry name" value="Cytochrome_b"/>
</dbReference>
<feature type="transmembrane region" description="Helical" evidence="19">
    <location>
        <begin position="141"/>
        <end position="159"/>
    </location>
</feature>
<keyword evidence="9" id="KW-0999">Mitochondrion inner membrane</keyword>
<evidence type="ECO:0000256" key="6">
    <source>
        <dbReference type="ARBA" id="ARBA00022660"/>
    </source>
</evidence>
<dbReference type="GO" id="GO:0045275">
    <property type="term" value="C:respiratory chain complex III"/>
    <property type="evidence" value="ECO:0007669"/>
    <property type="project" value="InterPro"/>
</dbReference>
<dbReference type="GO" id="GO:0006122">
    <property type="term" value="P:mitochondrial electron transport, ubiquinol to cytochrome c"/>
    <property type="evidence" value="ECO:0007669"/>
    <property type="project" value="TreeGrafter"/>
</dbReference>
<dbReference type="CDD" id="cd00284">
    <property type="entry name" value="Cytochrome_b_N"/>
    <property type="match status" value="1"/>
</dbReference>
<dbReference type="InterPro" id="IPR027387">
    <property type="entry name" value="Cytb/b6-like_sf"/>
</dbReference>
<dbReference type="GO" id="GO:0016491">
    <property type="term" value="F:oxidoreductase activity"/>
    <property type="evidence" value="ECO:0007669"/>
    <property type="project" value="UniProtKB-UniRule"/>
</dbReference>
<organism evidence="22">
    <name type="scientific">Setophaga plumbea</name>
    <name type="common">plumbeous warbler</name>
    <dbReference type="NCBI Taxonomy" id="65572"/>
    <lineage>
        <taxon>Eukaryota</taxon>
        <taxon>Metazoa</taxon>
        <taxon>Chordata</taxon>
        <taxon>Craniata</taxon>
        <taxon>Vertebrata</taxon>
        <taxon>Euteleostomi</taxon>
        <taxon>Archelosauria</taxon>
        <taxon>Archosauria</taxon>
        <taxon>Dinosauria</taxon>
        <taxon>Saurischia</taxon>
        <taxon>Theropoda</taxon>
        <taxon>Coelurosauria</taxon>
        <taxon>Aves</taxon>
        <taxon>Neognathae</taxon>
        <taxon>Neoaves</taxon>
        <taxon>Telluraves</taxon>
        <taxon>Australaves</taxon>
        <taxon>Passeriformes</taxon>
        <taxon>Passeroidea</taxon>
        <taxon>Parulidae</taxon>
        <taxon>Setophaga</taxon>
    </lineage>
</organism>
<proteinExistence type="inferred from homology"/>
<dbReference type="Pfam" id="PF00033">
    <property type="entry name" value="Cytochrome_B"/>
    <property type="match status" value="1"/>
</dbReference>
<dbReference type="GO" id="GO:0008121">
    <property type="term" value="F:quinol-cytochrome-c reductase activity"/>
    <property type="evidence" value="ECO:0007669"/>
    <property type="project" value="InterPro"/>
</dbReference>
<dbReference type="SUPFAM" id="SSF81648">
    <property type="entry name" value="a domain/subunit of cytochrome bc1 complex (Ubiquinol-cytochrome c reductase)"/>
    <property type="match status" value="1"/>
</dbReference>
<evidence type="ECO:0000256" key="12">
    <source>
        <dbReference type="ARBA" id="ARBA00023004"/>
    </source>
</evidence>
<protein>
    <recommendedName>
        <fullName evidence="3 19">Cytochrome b</fullName>
    </recommendedName>
</protein>
<keyword evidence="13" id="KW-0830">Ubiquinone</keyword>
<keyword evidence="12 18" id="KW-0408">Iron</keyword>
<keyword evidence="7 19" id="KW-0812">Transmembrane</keyword>
<keyword evidence="8 18" id="KW-0479">Metal-binding</keyword>
<keyword evidence="14 19" id="KW-0496">Mitochondrion</keyword>
<evidence type="ECO:0000256" key="13">
    <source>
        <dbReference type="ARBA" id="ARBA00023075"/>
    </source>
</evidence>
<evidence type="ECO:0000256" key="7">
    <source>
        <dbReference type="ARBA" id="ARBA00022692"/>
    </source>
</evidence>
<keyword evidence="6 19" id="KW-0679">Respiratory chain</keyword>
<feature type="transmembrane region" description="Helical" evidence="19">
    <location>
        <begin position="78"/>
        <end position="99"/>
    </location>
</feature>
<feature type="binding site" description="axial binding residue" evidence="18">
    <location>
        <position position="98"/>
    </location>
    <ligand>
        <name>heme b</name>
        <dbReference type="ChEBI" id="CHEBI:60344"/>
        <label>b566</label>
    </ligand>
    <ligandPart>
        <name>Fe</name>
        <dbReference type="ChEBI" id="CHEBI:18248"/>
    </ligandPart>
</feature>
<evidence type="ECO:0000256" key="16">
    <source>
        <dbReference type="ARBA" id="ARBA00061233"/>
    </source>
</evidence>
<feature type="binding site" description="axial binding residue" evidence="18">
    <location>
        <position position="84"/>
    </location>
    <ligand>
        <name>heme b</name>
        <dbReference type="ChEBI" id="CHEBI:60344"/>
        <label>b562</label>
    </ligand>
    <ligandPart>
        <name>Fe</name>
        <dbReference type="ChEBI" id="CHEBI:18248"/>
    </ligandPart>
</feature>
<dbReference type="InterPro" id="IPR016174">
    <property type="entry name" value="Di-haem_cyt_TM"/>
</dbReference>
<dbReference type="FunFam" id="1.20.810.10:FF:000002">
    <property type="entry name" value="Cytochrome b"/>
    <property type="match status" value="1"/>
</dbReference>
<comment type="cofactor">
    <cofactor evidence="19">
        <name>heme b</name>
        <dbReference type="ChEBI" id="CHEBI:60344"/>
    </cofactor>
    <text evidence="19">Binds 2 heme groups non-covalently.</text>
</comment>
<feature type="binding site" evidence="17">
    <location>
        <position position="202"/>
    </location>
    <ligand>
        <name>a ubiquinone</name>
        <dbReference type="ChEBI" id="CHEBI:16389"/>
    </ligand>
</feature>
<dbReference type="InterPro" id="IPR048260">
    <property type="entry name" value="Cytochrome_b_C_euk/bac"/>
</dbReference>
<dbReference type="SUPFAM" id="SSF81342">
    <property type="entry name" value="Transmembrane di-heme cytochromes"/>
    <property type="match status" value="1"/>
</dbReference>
<gene>
    <name evidence="22" type="primary">CYTB</name>
</gene>
<evidence type="ECO:0000259" key="20">
    <source>
        <dbReference type="PROSITE" id="PS51002"/>
    </source>
</evidence>
<feature type="transmembrane region" description="Helical" evidence="19">
    <location>
        <begin position="230"/>
        <end position="251"/>
    </location>
</feature>
<dbReference type="PANTHER" id="PTHR19271:SF16">
    <property type="entry name" value="CYTOCHROME B"/>
    <property type="match status" value="1"/>
</dbReference>
<feature type="transmembrane region" description="Helical" evidence="19">
    <location>
        <begin position="31"/>
        <end position="57"/>
    </location>
</feature>
<accession>E3TMD9</accession>
<feature type="transmembrane region" description="Helical" evidence="19">
    <location>
        <begin position="347"/>
        <end position="373"/>
    </location>
</feature>
<feature type="binding site" description="axial binding residue" evidence="18">
    <location>
        <position position="197"/>
    </location>
    <ligand>
        <name>heme b</name>
        <dbReference type="ChEBI" id="CHEBI:60344"/>
        <label>b566</label>
    </ligand>
    <ligandPart>
        <name>Fe</name>
        <dbReference type="ChEBI" id="CHEBI:18248"/>
    </ligandPart>
</feature>
<feature type="transmembrane region" description="Helical" evidence="19">
    <location>
        <begin position="289"/>
        <end position="308"/>
    </location>
</feature>
<feature type="transmembrane region" description="Helical" evidence="19">
    <location>
        <begin position="320"/>
        <end position="341"/>
    </location>
</feature>
<evidence type="ECO:0000256" key="1">
    <source>
        <dbReference type="ARBA" id="ARBA00002566"/>
    </source>
</evidence>
<comment type="cofactor">
    <cofactor evidence="18">
        <name>heme</name>
        <dbReference type="ChEBI" id="CHEBI:30413"/>
    </cofactor>
    <text evidence="18">Binds 2 heme groups non-covalently.</text>
</comment>
<evidence type="ECO:0000256" key="11">
    <source>
        <dbReference type="ARBA" id="ARBA00022989"/>
    </source>
</evidence>
<evidence type="ECO:0000259" key="21">
    <source>
        <dbReference type="PROSITE" id="PS51003"/>
    </source>
</evidence>
<dbReference type="AlphaFoldDB" id="E3TMD9"/>
<dbReference type="Pfam" id="PF00032">
    <property type="entry name" value="Cytochrom_B_C"/>
    <property type="match status" value="1"/>
</dbReference>
<comment type="similarity">
    <text evidence="16 19">Belongs to the cytochrome b family.</text>
</comment>
<evidence type="ECO:0000256" key="3">
    <source>
        <dbReference type="ARBA" id="ARBA00013531"/>
    </source>
</evidence>
<evidence type="ECO:0000256" key="17">
    <source>
        <dbReference type="PIRSR" id="PIRSR038885-1"/>
    </source>
</evidence>
<evidence type="ECO:0000256" key="10">
    <source>
        <dbReference type="ARBA" id="ARBA00022982"/>
    </source>
</evidence>
<feature type="transmembrane region" description="Helical" evidence="19">
    <location>
        <begin position="114"/>
        <end position="134"/>
    </location>
</feature>
<dbReference type="CDD" id="cd00290">
    <property type="entry name" value="cytochrome_b_C"/>
    <property type="match status" value="1"/>
</dbReference>
<dbReference type="GO" id="GO:0005743">
    <property type="term" value="C:mitochondrial inner membrane"/>
    <property type="evidence" value="ECO:0007669"/>
    <property type="project" value="UniProtKB-SubCell"/>
</dbReference>
<keyword evidence="4 19" id="KW-0813">Transport</keyword>
<evidence type="ECO:0000256" key="5">
    <source>
        <dbReference type="ARBA" id="ARBA00022617"/>
    </source>
</evidence>
<evidence type="ECO:0000256" key="2">
    <source>
        <dbReference type="ARBA" id="ARBA00004448"/>
    </source>
</evidence>
<keyword evidence="11 19" id="KW-1133">Transmembrane helix</keyword>
<evidence type="ECO:0000256" key="15">
    <source>
        <dbReference type="ARBA" id="ARBA00023136"/>
    </source>
</evidence>
<reference evidence="22" key="1">
    <citation type="journal article" date="2010" name="Mol. Phylogenet. Evol.">
        <title>A comprehensive multilocus phylogeny for the wood-warblers and a revised classification of the Parulidae (Aves).</title>
        <authorList>
            <person name="Lovette I.J."/>
            <person name="Perez-Eman J.L."/>
            <person name="Sullivan J.P."/>
            <person name="Banks R.C."/>
            <person name="Fiorentino I."/>
            <person name="Cordoba-Cordoba S."/>
            <person name="Echeverry-Galvis M."/>
            <person name="Barker F.K."/>
            <person name="Burns K.J."/>
            <person name="Klicka J."/>
            <person name="Lanyon S.M."/>
            <person name="Bermingham E."/>
        </authorList>
    </citation>
    <scope>NUCLEOTIDE SEQUENCE</scope>
</reference>
<dbReference type="EMBL" id="GU932395">
    <property type="protein sequence ID" value="ADO23300.1"/>
    <property type="molecule type" value="Genomic_DNA"/>
</dbReference>
<feature type="domain" description="Cytochrome b/b6 C-terminal region profile" evidence="21">
    <location>
        <begin position="211"/>
        <end position="380"/>
    </location>
</feature>
<evidence type="ECO:0000256" key="8">
    <source>
        <dbReference type="ARBA" id="ARBA00022723"/>
    </source>
</evidence>
<dbReference type="PIRSF" id="PIRSF038885">
    <property type="entry name" value="COB"/>
    <property type="match status" value="1"/>
</dbReference>
<keyword evidence="5 18" id="KW-0349">Heme</keyword>
<keyword evidence="10 19" id="KW-0249">Electron transport</keyword>
<dbReference type="InterPro" id="IPR036150">
    <property type="entry name" value="Cyt_b/b6_C_sf"/>
</dbReference>
<evidence type="ECO:0000256" key="14">
    <source>
        <dbReference type="ARBA" id="ARBA00023128"/>
    </source>
</evidence>
<feature type="binding site" description="axial binding residue" evidence="18">
    <location>
        <position position="183"/>
    </location>
    <ligand>
        <name>heme b</name>
        <dbReference type="ChEBI" id="CHEBI:60344"/>
        <label>b562</label>
    </ligand>
    <ligandPart>
        <name>Fe</name>
        <dbReference type="ChEBI" id="CHEBI:18248"/>
    </ligandPart>
</feature>
<evidence type="ECO:0000256" key="9">
    <source>
        <dbReference type="ARBA" id="ARBA00022792"/>
    </source>
</evidence>
<keyword evidence="15 19" id="KW-0472">Membrane</keyword>
<comment type="function">
    <text evidence="1 19">Component of the ubiquinol-cytochrome c reductase complex (complex III or cytochrome b-c1 complex) that is part of the mitochondrial respiratory chain. The b-c1 complex mediates electron transfer from ubiquinol to cytochrome c. Contributes to the generation of a proton gradient across the mitochondrial membrane that is then used for ATP synthesis.</text>
</comment>